<organism evidence="3 4">
    <name type="scientific">Mycobacterium angelicum</name>
    <dbReference type="NCBI Taxonomy" id="470074"/>
    <lineage>
        <taxon>Bacteria</taxon>
        <taxon>Bacillati</taxon>
        <taxon>Actinomycetota</taxon>
        <taxon>Actinomycetes</taxon>
        <taxon>Mycobacteriales</taxon>
        <taxon>Mycobacteriaceae</taxon>
        <taxon>Mycobacterium</taxon>
    </lineage>
</organism>
<evidence type="ECO:0000259" key="2">
    <source>
        <dbReference type="Pfam" id="PF00934"/>
    </source>
</evidence>
<dbReference type="InterPro" id="IPR038332">
    <property type="entry name" value="PPE_sf"/>
</dbReference>
<dbReference type="InterPro" id="IPR000084">
    <property type="entry name" value="PE-PGRS_N"/>
</dbReference>
<evidence type="ECO:0000313" key="4">
    <source>
        <dbReference type="Proteomes" id="UP000192284"/>
    </source>
</evidence>
<sequence length="149" mass="14520">MSLVFVSPELVVTAATDVAGISAAVHSAARTASASTTQLLAAAGDEVSTQIAALFSAHGQQFQALNAQAAAFSDQFHRTLSASANSYASAEAANTIQKDLLAVINAPSQALLGRTLIGNGANASTPGGRGGDGGLLWGNGGNGAAGAPG</sequence>
<gene>
    <name evidence="3" type="ORF">BST12_28630</name>
</gene>
<dbReference type="SUPFAM" id="SSF140459">
    <property type="entry name" value="PE/PPE dimer-like"/>
    <property type="match status" value="1"/>
</dbReference>
<protein>
    <submittedName>
        <fullName evidence="3">PE family protein</fullName>
    </submittedName>
</protein>
<dbReference type="Gene3D" id="1.10.287.850">
    <property type="entry name" value="HP0062-like domain"/>
    <property type="match status" value="1"/>
</dbReference>
<proteinExistence type="predicted"/>
<name>A0A1W9Z6W9_MYCAN</name>
<comment type="caution">
    <text evidence="3">The sequence shown here is derived from an EMBL/GenBank/DDBJ whole genome shotgun (WGS) entry which is preliminary data.</text>
</comment>
<accession>A0A1W9Z6W9</accession>
<dbReference type="Pfam" id="PF00934">
    <property type="entry name" value="PE"/>
    <property type="match status" value="1"/>
</dbReference>
<feature type="region of interest" description="Disordered" evidence="1">
    <location>
        <begin position="128"/>
        <end position="149"/>
    </location>
</feature>
<dbReference type="RefSeq" id="WP_139802032.1">
    <property type="nucleotide sequence ID" value="NZ_MVHE01000155.1"/>
</dbReference>
<keyword evidence="4" id="KW-1185">Reference proteome</keyword>
<reference evidence="3 4" key="1">
    <citation type="submission" date="2017-02" db="EMBL/GenBank/DDBJ databases">
        <title>The new phylogeny of genus Mycobacterium.</title>
        <authorList>
            <person name="Tortoli E."/>
            <person name="Trovato A."/>
            <person name="Cirillo D.M."/>
        </authorList>
    </citation>
    <scope>NUCLEOTIDE SEQUENCE [LARGE SCALE GENOMIC DNA]</scope>
    <source>
        <strain evidence="3 4">DSM 45057</strain>
    </source>
</reference>
<dbReference type="AlphaFoldDB" id="A0A1W9Z6W9"/>
<evidence type="ECO:0000313" key="3">
    <source>
        <dbReference type="EMBL" id="ORA07962.1"/>
    </source>
</evidence>
<dbReference type="EMBL" id="MVHE01000155">
    <property type="protein sequence ID" value="ORA07962.1"/>
    <property type="molecule type" value="Genomic_DNA"/>
</dbReference>
<feature type="domain" description="PE" evidence="2">
    <location>
        <begin position="4"/>
        <end position="94"/>
    </location>
</feature>
<feature type="non-terminal residue" evidence="3">
    <location>
        <position position="149"/>
    </location>
</feature>
<dbReference type="Proteomes" id="UP000192284">
    <property type="component" value="Unassembled WGS sequence"/>
</dbReference>
<evidence type="ECO:0000256" key="1">
    <source>
        <dbReference type="SAM" id="MobiDB-lite"/>
    </source>
</evidence>